<reference evidence="2 3" key="1">
    <citation type="submission" date="2020-01" db="EMBL/GenBank/DDBJ databases">
        <authorList>
            <person name="Gupta K D."/>
        </authorList>
    </citation>
    <scope>NUCLEOTIDE SEQUENCE [LARGE SCALE GENOMIC DNA]</scope>
</reference>
<dbReference type="AlphaFoldDB" id="A0A8S0XS85"/>
<dbReference type="Proteomes" id="UP000467700">
    <property type="component" value="Unassembled WGS sequence"/>
</dbReference>
<evidence type="ECO:0000256" key="1">
    <source>
        <dbReference type="SAM" id="MobiDB-lite"/>
    </source>
</evidence>
<name>A0A8S0XS85_CYCAE</name>
<proteinExistence type="predicted"/>
<gene>
    <name evidence="2" type="ORF">AAE3_LOCUS12338</name>
</gene>
<evidence type="ECO:0000313" key="3">
    <source>
        <dbReference type="Proteomes" id="UP000467700"/>
    </source>
</evidence>
<organism evidence="2 3">
    <name type="scientific">Cyclocybe aegerita</name>
    <name type="common">Black poplar mushroom</name>
    <name type="synonym">Agrocybe aegerita</name>
    <dbReference type="NCBI Taxonomy" id="1973307"/>
    <lineage>
        <taxon>Eukaryota</taxon>
        <taxon>Fungi</taxon>
        <taxon>Dikarya</taxon>
        <taxon>Basidiomycota</taxon>
        <taxon>Agaricomycotina</taxon>
        <taxon>Agaricomycetes</taxon>
        <taxon>Agaricomycetidae</taxon>
        <taxon>Agaricales</taxon>
        <taxon>Agaricineae</taxon>
        <taxon>Bolbitiaceae</taxon>
        <taxon>Cyclocybe</taxon>
    </lineage>
</organism>
<comment type="caution">
    <text evidence="2">The sequence shown here is derived from an EMBL/GenBank/DDBJ whole genome shotgun (WGS) entry which is preliminary data.</text>
</comment>
<evidence type="ECO:0000313" key="2">
    <source>
        <dbReference type="EMBL" id="CAA7270123.1"/>
    </source>
</evidence>
<feature type="region of interest" description="Disordered" evidence="1">
    <location>
        <begin position="117"/>
        <end position="172"/>
    </location>
</feature>
<sequence length="172" mass="18616">MFNHCSSHCLNTHPHLPPPLPLAIQPRKHVKKSLPTSQMTWRLDSTLPFSQVSAPLVIAHAALTPTSPLPLTGIWVLLFAPACTLPHLALPLGPCLPPPYLPYPQSHGIYEMPCNVQMGQQGKDDNRTRTATGRGGGDEADGNRAGMRMVTGRGWGEGEDEDGAITTRTTTR</sequence>
<protein>
    <submittedName>
        <fullName evidence="2">Uncharacterized protein</fullName>
    </submittedName>
</protein>
<accession>A0A8S0XS85</accession>
<keyword evidence="3" id="KW-1185">Reference proteome</keyword>
<dbReference type="EMBL" id="CACVBS010000085">
    <property type="protein sequence ID" value="CAA7270123.1"/>
    <property type="molecule type" value="Genomic_DNA"/>
</dbReference>